<gene>
    <name evidence="1" type="ORF">GCM10010394_17450</name>
</gene>
<dbReference type="Proteomes" id="UP001500668">
    <property type="component" value="Unassembled WGS sequence"/>
</dbReference>
<keyword evidence="2" id="KW-1185">Reference proteome</keyword>
<sequence>MARSRPRRWISASAGDALALPDGLTLDAEGRPLIAAHAAGAELQEPGGGSAGQ</sequence>
<proteinExistence type="predicted"/>
<comment type="caution">
    <text evidence="1">The sequence shown here is derived from an EMBL/GenBank/DDBJ whole genome shotgun (WGS) entry which is preliminary data.</text>
</comment>
<name>A0ABN1FDN5_9ACTN</name>
<reference evidence="1 2" key="1">
    <citation type="journal article" date="2019" name="Int. J. Syst. Evol. Microbiol.">
        <title>The Global Catalogue of Microorganisms (GCM) 10K type strain sequencing project: providing services to taxonomists for standard genome sequencing and annotation.</title>
        <authorList>
            <consortium name="The Broad Institute Genomics Platform"/>
            <consortium name="The Broad Institute Genome Sequencing Center for Infectious Disease"/>
            <person name="Wu L."/>
            <person name="Ma J."/>
        </authorList>
    </citation>
    <scope>NUCLEOTIDE SEQUENCE [LARGE SCALE GENOMIC DNA]</scope>
    <source>
        <strain evidence="1 2">JCM 5067</strain>
    </source>
</reference>
<accession>A0ABN1FDN5</accession>
<evidence type="ECO:0000313" key="1">
    <source>
        <dbReference type="EMBL" id="GAA0588678.1"/>
    </source>
</evidence>
<dbReference type="RefSeq" id="WP_344071924.1">
    <property type="nucleotide sequence ID" value="NZ_BAAACA010000009.1"/>
</dbReference>
<protein>
    <submittedName>
        <fullName evidence="1">Uncharacterized protein</fullName>
    </submittedName>
</protein>
<evidence type="ECO:0000313" key="2">
    <source>
        <dbReference type="Proteomes" id="UP001500668"/>
    </source>
</evidence>
<organism evidence="1 2">
    <name type="scientific">Streptomyces crystallinus</name>
    <dbReference type="NCBI Taxonomy" id="68191"/>
    <lineage>
        <taxon>Bacteria</taxon>
        <taxon>Bacillati</taxon>
        <taxon>Actinomycetota</taxon>
        <taxon>Actinomycetes</taxon>
        <taxon>Kitasatosporales</taxon>
        <taxon>Streptomycetaceae</taxon>
        <taxon>Streptomyces</taxon>
    </lineage>
</organism>
<dbReference type="EMBL" id="BAAACA010000009">
    <property type="protein sequence ID" value="GAA0588678.1"/>
    <property type="molecule type" value="Genomic_DNA"/>
</dbReference>